<dbReference type="Pfam" id="PF12309">
    <property type="entry name" value="KBP_C"/>
    <property type="match status" value="1"/>
</dbReference>
<evidence type="ECO:0000313" key="8">
    <source>
        <dbReference type="Proteomes" id="UP000694557"/>
    </source>
</evidence>
<evidence type="ECO:0000256" key="4">
    <source>
        <dbReference type="ARBA" id="ARBA00022490"/>
    </source>
</evidence>
<organism evidence="7 8">
    <name type="scientific">Oncorhynchus kisutch</name>
    <name type="common">Coho salmon</name>
    <name type="synonym">Salmo kisutch</name>
    <dbReference type="NCBI Taxonomy" id="8019"/>
    <lineage>
        <taxon>Eukaryota</taxon>
        <taxon>Metazoa</taxon>
        <taxon>Chordata</taxon>
        <taxon>Craniata</taxon>
        <taxon>Vertebrata</taxon>
        <taxon>Euteleostomi</taxon>
        <taxon>Actinopterygii</taxon>
        <taxon>Neopterygii</taxon>
        <taxon>Teleostei</taxon>
        <taxon>Protacanthopterygii</taxon>
        <taxon>Salmoniformes</taxon>
        <taxon>Salmonidae</taxon>
        <taxon>Salmoninae</taxon>
        <taxon>Oncorhynchus</taxon>
    </lineage>
</organism>
<keyword evidence="5" id="KW-0206">Cytoskeleton</keyword>
<protein>
    <recommendedName>
        <fullName evidence="3">KIF-binding protein</fullName>
    </recommendedName>
</protein>
<evidence type="ECO:0000256" key="6">
    <source>
        <dbReference type="SAM" id="MobiDB-lite"/>
    </source>
</evidence>
<dbReference type="Proteomes" id="UP000694557">
    <property type="component" value="Unassembled WGS sequence"/>
</dbReference>
<dbReference type="PANTHER" id="PTHR46321:SF1">
    <property type="entry name" value="KIF-BINDING PROTEIN"/>
    <property type="match status" value="1"/>
</dbReference>
<dbReference type="Ensembl" id="ENSOKIT00005079808.1">
    <property type="protein sequence ID" value="ENSOKIP00005074910.1"/>
    <property type="gene ID" value="ENSOKIG00005032315.1"/>
</dbReference>
<evidence type="ECO:0000256" key="5">
    <source>
        <dbReference type="ARBA" id="ARBA00023212"/>
    </source>
</evidence>
<dbReference type="InterPro" id="IPR022083">
    <property type="entry name" value="KBP"/>
</dbReference>
<evidence type="ECO:0000256" key="3">
    <source>
        <dbReference type="ARBA" id="ARBA00016840"/>
    </source>
</evidence>
<comment type="subcellular location">
    <subcellularLocation>
        <location evidence="1">Cytoplasm</location>
        <location evidence="1">Cytoskeleton</location>
    </subcellularLocation>
</comment>
<dbReference type="GO" id="GO:1990535">
    <property type="term" value="P:neuron projection maintenance"/>
    <property type="evidence" value="ECO:0007669"/>
    <property type="project" value="TreeGrafter"/>
</dbReference>
<keyword evidence="8" id="KW-1185">Reference proteome</keyword>
<evidence type="ECO:0000256" key="2">
    <source>
        <dbReference type="ARBA" id="ARBA00010305"/>
    </source>
</evidence>
<dbReference type="AlphaFoldDB" id="A0A8C7IK59"/>
<dbReference type="GO" id="GO:0000226">
    <property type="term" value="P:microtubule cytoskeleton organization"/>
    <property type="evidence" value="ECO:0007669"/>
    <property type="project" value="TreeGrafter"/>
</dbReference>
<accession>A0A8C7IK59</accession>
<proteinExistence type="inferred from homology"/>
<reference evidence="7" key="2">
    <citation type="submission" date="2025-09" db="UniProtKB">
        <authorList>
            <consortium name="Ensembl"/>
        </authorList>
    </citation>
    <scope>IDENTIFICATION</scope>
</reference>
<evidence type="ECO:0000256" key="1">
    <source>
        <dbReference type="ARBA" id="ARBA00004245"/>
    </source>
</evidence>
<dbReference type="GeneTree" id="ENSGT00390000013819"/>
<evidence type="ECO:0000313" key="7">
    <source>
        <dbReference type="Ensembl" id="ENSOKIP00005074910.1"/>
    </source>
</evidence>
<dbReference type="GO" id="GO:0021952">
    <property type="term" value="P:central nervous system projection neuron axonogenesis"/>
    <property type="evidence" value="ECO:0007669"/>
    <property type="project" value="TreeGrafter"/>
</dbReference>
<reference evidence="7" key="1">
    <citation type="submission" date="2025-08" db="UniProtKB">
        <authorList>
            <consortium name="Ensembl"/>
        </authorList>
    </citation>
    <scope>IDENTIFICATION</scope>
</reference>
<feature type="compositionally biased region" description="Basic and acidic residues" evidence="6">
    <location>
        <begin position="49"/>
        <end position="77"/>
    </location>
</feature>
<dbReference type="GO" id="GO:0005856">
    <property type="term" value="C:cytoskeleton"/>
    <property type="evidence" value="ECO:0007669"/>
    <property type="project" value="UniProtKB-SubCell"/>
</dbReference>
<feature type="region of interest" description="Disordered" evidence="6">
    <location>
        <begin position="49"/>
        <end position="83"/>
    </location>
</feature>
<name>A0A8C7IK59_ONCKI</name>
<keyword evidence="4" id="KW-0963">Cytoplasm</keyword>
<sequence length="264" mass="30236">MERFCNYRILGCFHLYECVGVVWMLFDPMCESGLNWHGGLLDKRGHENVNDEADQRPTDQPVDRGSEESFGRGHCGDSPDGSRAAKLGTVEYYLGVNHVETEELSAGEEHFMNCMTLQEKWSILPENITQGFLETAETMYICYMKEVGMRLSMCNLPTLSFSFWGKNALPQQERIKRFEMAYTHTLYYLAQMYNNLELYEKRQLEFNQFIPLEWAMNAATLSQYYITKTLYMEGRHCLSAAIVIAGLAGEVPSEAAAQVSKFSL</sequence>
<dbReference type="PANTHER" id="PTHR46321">
    <property type="entry name" value="KIF1-BINDING PROTEIN"/>
    <property type="match status" value="1"/>
</dbReference>
<comment type="similarity">
    <text evidence="2">Belongs to the KIF-binding protein family.</text>
</comment>